<comment type="caution">
    <text evidence="5">The sequence shown here is derived from an EMBL/GenBank/DDBJ whole genome shotgun (WGS) entry which is preliminary data.</text>
</comment>
<feature type="domain" description="Tyr recombinase" evidence="4">
    <location>
        <begin position="163"/>
        <end position="351"/>
    </location>
</feature>
<evidence type="ECO:0000256" key="1">
    <source>
        <dbReference type="ARBA" id="ARBA00008857"/>
    </source>
</evidence>
<dbReference type="eggNOG" id="COG0582">
    <property type="taxonomic scope" value="Bacteria"/>
</dbReference>
<evidence type="ECO:0000256" key="3">
    <source>
        <dbReference type="ARBA" id="ARBA00023172"/>
    </source>
</evidence>
<keyword evidence="3" id="KW-0233">DNA recombination</keyword>
<dbReference type="SUPFAM" id="SSF56349">
    <property type="entry name" value="DNA breaking-rejoining enzymes"/>
    <property type="match status" value="1"/>
</dbReference>
<dbReference type="InterPro" id="IPR011010">
    <property type="entry name" value="DNA_brk_join_enz"/>
</dbReference>
<keyword evidence="2" id="KW-0238">DNA-binding</keyword>
<protein>
    <submittedName>
        <fullName evidence="5">Phage integrase</fullName>
    </submittedName>
</protein>
<dbReference type="PANTHER" id="PTHR30349:SF64">
    <property type="entry name" value="PROPHAGE INTEGRASE INTD-RELATED"/>
    <property type="match status" value="1"/>
</dbReference>
<dbReference type="Pfam" id="PF00589">
    <property type="entry name" value="Phage_integrase"/>
    <property type="match status" value="1"/>
</dbReference>
<dbReference type="PATRIC" id="fig|1423807.3.peg.1471"/>
<proteinExistence type="inferred from homology"/>
<organism evidence="5 6">
    <name type="scientific">Paucilactobacillus suebicus DSM 5007 = KCTC 3549</name>
    <dbReference type="NCBI Taxonomy" id="1423807"/>
    <lineage>
        <taxon>Bacteria</taxon>
        <taxon>Bacillati</taxon>
        <taxon>Bacillota</taxon>
        <taxon>Bacilli</taxon>
        <taxon>Lactobacillales</taxon>
        <taxon>Lactobacillaceae</taxon>
        <taxon>Paucilactobacillus</taxon>
    </lineage>
</organism>
<evidence type="ECO:0000313" key="5">
    <source>
        <dbReference type="EMBL" id="KRM10174.1"/>
    </source>
</evidence>
<accession>A0A0R1VWU6</accession>
<sequence>MASIKKRGTVWQVRVSYNDQAGKRHTLNKSGFRTKREAELFATETQSVINKDELTDGSILFAKYFWEWFTAYKESSVRDRTRATYVQAYNVLEKYIPTLKIEDMDRYTYQKFIKEYGKTHAKSTVSKMNSLYHASVKDGIYDGFIKKDFVAGTNMVFNRANTRKVDYLNIDELTKLSNYLFKTRNHNFTSKYMILTALLTGMRPGEIGGLKWKDINFNFKTITISQSWNEQTKDFEPLKNESSHRTIRVDEWLLELLSELKNNHKLVFVNQYGTIPTSAAVNKVLRQSLNVLGIKRRGFHFHSCRHSHVAYLLSKGIDLYAISKRLGHSDIGITSKIYSYMIDEYKAVTDEKIVTALDSLIPKDDSYVKDKI</sequence>
<dbReference type="RefSeq" id="WP_010622336.1">
    <property type="nucleotide sequence ID" value="NZ_AZGF01000031.1"/>
</dbReference>
<dbReference type="PROSITE" id="PS51898">
    <property type="entry name" value="TYR_RECOMBINASE"/>
    <property type="match status" value="1"/>
</dbReference>
<dbReference type="InterPro" id="IPR010998">
    <property type="entry name" value="Integrase_recombinase_N"/>
</dbReference>
<dbReference type="Proteomes" id="UP000051820">
    <property type="component" value="Unassembled WGS sequence"/>
</dbReference>
<dbReference type="InterPro" id="IPR028259">
    <property type="entry name" value="AP2-like_int_N"/>
</dbReference>
<dbReference type="OrthoDB" id="9803188at2"/>
<dbReference type="InterPro" id="IPR050090">
    <property type="entry name" value="Tyrosine_recombinase_XerCD"/>
</dbReference>
<evidence type="ECO:0000259" key="4">
    <source>
        <dbReference type="PROSITE" id="PS51898"/>
    </source>
</evidence>
<reference evidence="5 6" key="1">
    <citation type="journal article" date="2015" name="Genome Announc.">
        <title>Expanding the biotechnology potential of lactobacilli through comparative genomics of 213 strains and associated genera.</title>
        <authorList>
            <person name="Sun Z."/>
            <person name="Harris H.M."/>
            <person name="McCann A."/>
            <person name="Guo C."/>
            <person name="Argimon S."/>
            <person name="Zhang W."/>
            <person name="Yang X."/>
            <person name="Jeffery I.B."/>
            <person name="Cooney J.C."/>
            <person name="Kagawa T.F."/>
            <person name="Liu W."/>
            <person name="Song Y."/>
            <person name="Salvetti E."/>
            <person name="Wrobel A."/>
            <person name="Rasinkangas P."/>
            <person name="Parkhill J."/>
            <person name="Rea M.C."/>
            <person name="O'Sullivan O."/>
            <person name="Ritari J."/>
            <person name="Douillard F.P."/>
            <person name="Paul Ross R."/>
            <person name="Yang R."/>
            <person name="Briner A.E."/>
            <person name="Felis G.E."/>
            <person name="de Vos W.M."/>
            <person name="Barrangou R."/>
            <person name="Klaenhammer T.R."/>
            <person name="Caufield P.W."/>
            <person name="Cui Y."/>
            <person name="Zhang H."/>
            <person name="O'Toole P.W."/>
        </authorList>
    </citation>
    <scope>NUCLEOTIDE SEQUENCE [LARGE SCALE GENOMIC DNA]</scope>
    <source>
        <strain evidence="5 6">DSM 5007</strain>
    </source>
</reference>
<keyword evidence="6" id="KW-1185">Reference proteome</keyword>
<dbReference type="EMBL" id="AZGF01000031">
    <property type="protein sequence ID" value="KRM10174.1"/>
    <property type="molecule type" value="Genomic_DNA"/>
</dbReference>
<evidence type="ECO:0000313" key="6">
    <source>
        <dbReference type="Proteomes" id="UP000051820"/>
    </source>
</evidence>
<dbReference type="InterPro" id="IPR013762">
    <property type="entry name" value="Integrase-like_cat_sf"/>
</dbReference>
<dbReference type="AlphaFoldDB" id="A0A0R1VWU6"/>
<dbReference type="GO" id="GO:0006310">
    <property type="term" value="P:DNA recombination"/>
    <property type="evidence" value="ECO:0007669"/>
    <property type="project" value="UniProtKB-KW"/>
</dbReference>
<dbReference type="CDD" id="cd01189">
    <property type="entry name" value="INT_ICEBs1_C_like"/>
    <property type="match status" value="1"/>
</dbReference>
<dbReference type="Gene3D" id="1.10.443.10">
    <property type="entry name" value="Intergrase catalytic core"/>
    <property type="match status" value="1"/>
</dbReference>
<gene>
    <name evidence="5" type="ORF">FD16_GL001443</name>
</gene>
<dbReference type="Pfam" id="PF14657">
    <property type="entry name" value="Arm-DNA-bind_4"/>
    <property type="match status" value="1"/>
</dbReference>
<comment type="similarity">
    <text evidence="1">Belongs to the 'phage' integrase family.</text>
</comment>
<dbReference type="GO" id="GO:0003677">
    <property type="term" value="F:DNA binding"/>
    <property type="evidence" value="ECO:0007669"/>
    <property type="project" value="UniProtKB-KW"/>
</dbReference>
<name>A0A0R1VWU6_9LACO</name>
<dbReference type="InterPro" id="IPR002104">
    <property type="entry name" value="Integrase_catalytic"/>
</dbReference>
<dbReference type="PANTHER" id="PTHR30349">
    <property type="entry name" value="PHAGE INTEGRASE-RELATED"/>
    <property type="match status" value="1"/>
</dbReference>
<dbReference type="GO" id="GO:0015074">
    <property type="term" value="P:DNA integration"/>
    <property type="evidence" value="ECO:0007669"/>
    <property type="project" value="InterPro"/>
</dbReference>
<dbReference type="STRING" id="1423807.FD16_GL001443"/>
<dbReference type="Gene3D" id="1.10.150.130">
    <property type="match status" value="1"/>
</dbReference>
<evidence type="ECO:0000256" key="2">
    <source>
        <dbReference type="ARBA" id="ARBA00023125"/>
    </source>
</evidence>